<accession>A0A7W9JH06</accession>
<name>A0A7W9JH06_9ACTN</name>
<dbReference type="Proteomes" id="UP000549971">
    <property type="component" value="Unassembled WGS sequence"/>
</dbReference>
<comment type="caution">
    <text evidence="1">The sequence shown here is derived from an EMBL/GenBank/DDBJ whole genome shotgun (WGS) entry which is preliminary data.</text>
</comment>
<dbReference type="RefSeq" id="WP_184805144.1">
    <property type="nucleotide sequence ID" value="NZ_JACHMY010000001.1"/>
</dbReference>
<reference evidence="1 2" key="1">
    <citation type="submission" date="2020-08" db="EMBL/GenBank/DDBJ databases">
        <title>Sequencing the genomes of 1000 actinobacteria strains.</title>
        <authorList>
            <person name="Klenk H.-P."/>
        </authorList>
    </citation>
    <scope>NUCLEOTIDE SEQUENCE [LARGE SCALE GENOMIC DNA]</scope>
    <source>
        <strain evidence="1 2">DSM 28967</strain>
    </source>
</reference>
<evidence type="ECO:0000313" key="2">
    <source>
        <dbReference type="Proteomes" id="UP000549971"/>
    </source>
</evidence>
<sequence length="52" mass="5191">MTKTFTSTALVLTLRELGIPLSTPAPGLLPGVGAGLVSRPGPAAPADFTTPM</sequence>
<evidence type="ECO:0000313" key="1">
    <source>
        <dbReference type="EMBL" id="MBB5841587.1"/>
    </source>
</evidence>
<dbReference type="AlphaFoldDB" id="A0A7W9JH06"/>
<organism evidence="1 2">
    <name type="scientific">Kribbella italica</name>
    <dbReference type="NCBI Taxonomy" id="1540520"/>
    <lineage>
        <taxon>Bacteria</taxon>
        <taxon>Bacillati</taxon>
        <taxon>Actinomycetota</taxon>
        <taxon>Actinomycetes</taxon>
        <taxon>Propionibacteriales</taxon>
        <taxon>Kribbellaceae</taxon>
        <taxon>Kribbella</taxon>
    </lineage>
</organism>
<dbReference type="EMBL" id="JACHMY010000001">
    <property type="protein sequence ID" value="MBB5841587.1"/>
    <property type="molecule type" value="Genomic_DNA"/>
</dbReference>
<protein>
    <submittedName>
        <fullName evidence="1">Uncharacterized protein</fullName>
    </submittedName>
</protein>
<proteinExistence type="predicted"/>
<keyword evidence="2" id="KW-1185">Reference proteome</keyword>
<gene>
    <name evidence="1" type="ORF">HDA39_008321</name>
</gene>